<dbReference type="AlphaFoldDB" id="A0A076F970"/>
<proteinExistence type="predicted"/>
<gene>
    <name evidence="10" type="ORF">CIG1485E_0119</name>
</gene>
<protein>
    <submittedName>
        <fullName evidence="10">Two-component system response regulator</fullName>
    </submittedName>
</protein>
<dbReference type="InterPro" id="IPR001789">
    <property type="entry name" value="Sig_transdc_resp-reg_receiver"/>
</dbReference>
<evidence type="ECO:0000256" key="5">
    <source>
        <dbReference type="ARBA" id="ARBA00023163"/>
    </source>
</evidence>
<evidence type="ECO:0000259" key="9">
    <source>
        <dbReference type="PROSITE" id="PS51755"/>
    </source>
</evidence>
<reference evidence="11" key="1">
    <citation type="journal article" date="2014" name="Genome Announc.">
        <title>Complete Genome Sequence of Campylobacter iguaniorum Strain 1485ET, Isolated from a Bearded Dragon (Pogona vitticeps).</title>
        <authorList>
            <person name="Gilbert M.J."/>
            <person name="Miller W.G."/>
            <person name="Yee E."/>
            <person name="Kik M."/>
            <person name="Wagenaar J.A."/>
            <person name="Duim B."/>
        </authorList>
    </citation>
    <scope>NUCLEOTIDE SEQUENCE [LARGE SCALE GENOMIC DNA]</scope>
    <source>
        <strain evidence="11">1485E</strain>
    </source>
</reference>
<evidence type="ECO:0000313" key="11">
    <source>
        <dbReference type="Proteomes" id="UP000028486"/>
    </source>
</evidence>
<dbReference type="InterPro" id="IPR011006">
    <property type="entry name" value="CheY-like_superfamily"/>
</dbReference>
<evidence type="ECO:0000256" key="6">
    <source>
        <dbReference type="PROSITE-ProRule" id="PRU00169"/>
    </source>
</evidence>
<dbReference type="GO" id="GO:0006355">
    <property type="term" value="P:regulation of DNA-templated transcription"/>
    <property type="evidence" value="ECO:0007669"/>
    <property type="project" value="InterPro"/>
</dbReference>
<dbReference type="Proteomes" id="UP000028486">
    <property type="component" value="Chromosome"/>
</dbReference>
<dbReference type="SUPFAM" id="SSF46894">
    <property type="entry name" value="C-terminal effector domain of the bipartite response regulators"/>
    <property type="match status" value="1"/>
</dbReference>
<dbReference type="PANTHER" id="PTHR48111">
    <property type="entry name" value="REGULATOR OF RPOS"/>
    <property type="match status" value="1"/>
</dbReference>
<dbReference type="OrthoDB" id="5348699at2"/>
<feature type="domain" description="OmpR/PhoB-type" evidence="9">
    <location>
        <begin position="135"/>
        <end position="228"/>
    </location>
</feature>
<feature type="modified residue" description="4-aspartylphosphate" evidence="6">
    <location>
        <position position="62"/>
    </location>
</feature>
<accession>A0A076F970</accession>
<dbReference type="PROSITE" id="PS50110">
    <property type="entry name" value="RESPONSE_REGULATORY"/>
    <property type="match status" value="1"/>
</dbReference>
<dbReference type="SMART" id="SM00448">
    <property type="entry name" value="REC"/>
    <property type="match status" value="1"/>
</dbReference>
<organism evidence="10 11">
    <name type="scientific">Campylobacter iguaniorum</name>
    <dbReference type="NCBI Taxonomy" id="1244531"/>
    <lineage>
        <taxon>Bacteria</taxon>
        <taxon>Pseudomonadati</taxon>
        <taxon>Campylobacterota</taxon>
        <taxon>Epsilonproteobacteria</taxon>
        <taxon>Campylobacterales</taxon>
        <taxon>Campylobacteraceae</taxon>
        <taxon>Campylobacter</taxon>
    </lineage>
</organism>
<dbReference type="GO" id="GO:0000976">
    <property type="term" value="F:transcription cis-regulatory region binding"/>
    <property type="evidence" value="ECO:0007669"/>
    <property type="project" value="TreeGrafter"/>
</dbReference>
<dbReference type="KEGG" id="caj:CIG1485E_0119"/>
<dbReference type="PROSITE" id="PS51755">
    <property type="entry name" value="OMPR_PHOB"/>
    <property type="match status" value="1"/>
</dbReference>
<dbReference type="GO" id="GO:0032993">
    <property type="term" value="C:protein-DNA complex"/>
    <property type="evidence" value="ECO:0007669"/>
    <property type="project" value="TreeGrafter"/>
</dbReference>
<dbReference type="GO" id="GO:0005829">
    <property type="term" value="C:cytosol"/>
    <property type="evidence" value="ECO:0007669"/>
    <property type="project" value="TreeGrafter"/>
</dbReference>
<dbReference type="EMBL" id="CP009043">
    <property type="protein sequence ID" value="AII13997.1"/>
    <property type="molecule type" value="Genomic_DNA"/>
</dbReference>
<evidence type="ECO:0000256" key="1">
    <source>
        <dbReference type="ARBA" id="ARBA00022553"/>
    </source>
</evidence>
<keyword evidence="2" id="KW-0902">Two-component regulatory system</keyword>
<dbReference type="HOGENOM" id="CLU_000445_30_3_7"/>
<dbReference type="CDD" id="cd17536">
    <property type="entry name" value="REC_YesN-like"/>
    <property type="match status" value="1"/>
</dbReference>
<dbReference type="InterPro" id="IPR039420">
    <property type="entry name" value="WalR-like"/>
</dbReference>
<evidence type="ECO:0000259" key="8">
    <source>
        <dbReference type="PROSITE" id="PS50110"/>
    </source>
</evidence>
<keyword evidence="5" id="KW-0804">Transcription</keyword>
<dbReference type="Pfam" id="PF00486">
    <property type="entry name" value="Trans_reg_C"/>
    <property type="match status" value="1"/>
</dbReference>
<evidence type="ECO:0000313" key="10">
    <source>
        <dbReference type="EMBL" id="AII13997.1"/>
    </source>
</evidence>
<dbReference type="Gene3D" id="3.40.50.2300">
    <property type="match status" value="1"/>
</dbReference>
<dbReference type="InterPro" id="IPR016032">
    <property type="entry name" value="Sig_transdc_resp-reg_C-effctor"/>
</dbReference>
<feature type="domain" description="Response regulatory" evidence="8">
    <location>
        <begin position="13"/>
        <end position="127"/>
    </location>
</feature>
<keyword evidence="1 6" id="KW-0597">Phosphoprotein</keyword>
<evidence type="ECO:0000256" key="2">
    <source>
        <dbReference type="ARBA" id="ARBA00023012"/>
    </source>
</evidence>
<feature type="DNA-binding region" description="OmpR/PhoB-type" evidence="7">
    <location>
        <begin position="135"/>
        <end position="228"/>
    </location>
</feature>
<dbReference type="GO" id="GO:0000156">
    <property type="term" value="F:phosphorelay response regulator activity"/>
    <property type="evidence" value="ECO:0007669"/>
    <property type="project" value="TreeGrafter"/>
</dbReference>
<keyword evidence="3" id="KW-0805">Transcription regulation</keyword>
<dbReference type="InterPro" id="IPR036388">
    <property type="entry name" value="WH-like_DNA-bd_sf"/>
</dbReference>
<dbReference type="STRING" id="1244531.CIG2463D_0122"/>
<evidence type="ECO:0000256" key="4">
    <source>
        <dbReference type="ARBA" id="ARBA00023125"/>
    </source>
</evidence>
<dbReference type="PANTHER" id="PTHR48111:SF1">
    <property type="entry name" value="TWO-COMPONENT RESPONSE REGULATOR ORR33"/>
    <property type="match status" value="1"/>
</dbReference>
<dbReference type="Pfam" id="PF00072">
    <property type="entry name" value="Response_reg"/>
    <property type="match status" value="1"/>
</dbReference>
<dbReference type="Gene3D" id="1.10.10.10">
    <property type="entry name" value="Winged helix-like DNA-binding domain superfamily/Winged helix DNA-binding domain"/>
    <property type="match status" value="1"/>
</dbReference>
<dbReference type="eggNOG" id="COG0745">
    <property type="taxonomic scope" value="Bacteria"/>
</dbReference>
<keyword evidence="4 7" id="KW-0238">DNA-binding</keyword>
<dbReference type="InterPro" id="IPR001867">
    <property type="entry name" value="OmpR/PhoB-type_DNA-bd"/>
</dbReference>
<name>A0A076F970_9BACT</name>
<dbReference type="PATRIC" id="fig|1244531.5.peg.129"/>
<evidence type="ECO:0000256" key="3">
    <source>
        <dbReference type="ARBA" id="ARBA00023015"/>
    </source>
</evidence>
<dbReference type="SUPFAM" id="SSF52172">
    <property type="entry name" value="CheY-like"/>
    <property type="match status" value="1"/>
</dbReference>
<dbReference type="SMART" id="SM00862">
    <property type="entry name" value="Trans_reg_C"/>
    <property type="match status" value="1"/>
</dbReference>
<dbReference type="RefSeq" id="WP_038452587.1">
    <property type="nucleotide sequence ID" value="NZ_CP009043.1"/>
</dbReference>
<evidence type="ECO:0000256" key="7">
    <source>
        <dbReference type="PROSITE-ProRule" id="PRU01091"/>
    </source>
</evidence>
<sequence>MNSKILSKLKNLTVLYAEDEEGIRKNISNSLRYYVKEVYEATNGDEAYQIYLEKTPSIILSDIHMPLVNGIDFVKKIRKEDRATPIFMITAHVDQKYLMEAVELHMERYLVKPIALDALLEALEKCVEIIDINNIKKLNIDEDYTYDFDKKELCYKSELLLLNKKEILFFETLLNGQDRIVMYEEFQNKVWCDGVMTDSALRSLVRNLRKKLPTDIIKNISGYGYRFA</sequence>
<keyword evidence="11" id="KW-1185">Reference proteome</keyword>